<protein>
    <submittedName>
        <fullName evidence="1">Uncharacterized protein</fullName>
    </submittedName>
</protein>
<sequence length="54" mass="6142">MALGNFLNQQQQHCVSQHSYPELLLWLKAPMMTIYAFLCLQPYDSSVCSANIGH</sequence>
<gene>
    <name evidence="1" type="ORF">FE257_012464</name>
</gene>
<reference evidence="1" key="2">
    <citation type="submission" date="2020-02" db="EMBL/GenBank/DDBJ databases">
        <authorList>
            <person name="Gilchrist C.L.M."/>
            <person name="Chooi Y.-H."/>
        </authorList>
    </citation>
    <scope>NUCLEOTIDE SEQUENCE</scope>
    <source>
        <strain evidence="1">MST-FP2251</strain>
    </source>
</reference>
<dbReference type="Proteomes" id="UP001194746">
    <property type="component" value="Unassembled WGS sequence"/>
</dbReference>
<accession>A0AAD4GYW5</accession>
<organism evidence="1 2">
    <name type="scientific">Aspergillus nanangensis</name>
    <dbReference type="NCBI Taxonomy" id="2582783"/>
    <lineage>
        <taxon>Eukaryota</taxon>
        <taxon>Fungi</taxon>
        <taxon>Dikarya</taxon>
        <taxon>Ascomycota</taxon>
        <taxon>Pezizomycotina</taxon>
        <taxon>Eurotiomycetes</taxon>
        <taxon>Eurotiomycetidae</taxon>
        <taxon>Eurotiales</taxon>
        <taxon>Aspergillaceae</taxon>
        <taxon>Aspergillus</taxon>
        <taxon>Aspergillus subgen. Circumdati</taxon>
    </lineage>
</organism>
<keyword evidence="2" id="KW-1185">Reference proteome</keyword>
<proteinExistence type="predicted"/>
<dbReference type="EMBL" id="VCAU01000009">
    <property type="protein sequence ID" value="KAF9893053.1"/>
    <property type="molecule type" value="Genomic_DNA"/>
</dbReference>
<reference evidence="1" key="1">
    <citation type="journal article" date="2019" name="Beilstein J. Org. Chem.">
        <title>Nanangenines: drimane sesquiterpenoids as the dominant metabolite cohort of a novel Australian fungus, Aspergillus nanangensis.</title>
        <authorList>
            <person name="Lacey H.J."/>
            <person name="Gilchrist C.L.M."/>
            <person name="Crombie A."/>
            <person name="Kalaitzis J.A."/>
            <person name="Vuong D."/>
            <person name="Rutledge P.J."/>
            <person name="Turner P."/>
            <person name="Pitt J.I."/>
            <person name="Lacey E."/>
            <person name="Chooi Y.H."/>
            <person name="Piggott A.M."/>
        </authorList>
    </citation>
    <scope>NUCLEOTIDE SEQUENCE</scope>
    <source>
        <strain evidence="1">MST-FP2251</strain>
    </source>
</reference>
<evidence type="ECO:0000313" key="1">
    <source>
        <dbReference type="EMBL" id="KAF9893053.1"/>
    </source>
</evidence>
<dbReference type="AlphaFoldDB" id="A0AAD4GYW5"/>
<comment type="caution">
    <text evidence="1">The sequence shown here is derived from an EMBL/GenBank/DDBJ whole genome shotgun (WGS) entry which is preliminary data.</text>
</comment>
<evidence type="ECO:0000313" key="2">
    <source>
        <dbReference type="Proteomes" id="UP001194746"/>
    </source>
</evidence>
<name>A0AAD4GYW5_ASPNN</name>